<dbReference type="GO" id="GO:0005524">
    <property type="term" value="F:ATP binding"/>
    <property type="evidence" value="ECO:0007669"/>
    <property type="project" value="UniProtKB-KW"/>
</dbReference>
<evidence type="ECO:0000256" key="2">
    <source>
        <dbReference type="ARBA" id="ARBA00004651"/>
    </source>
</evidence>
<keyword evidence="12" id="KW-0902">Two-component regulatory system</keyword>
<dbReference type="PANTHER" id="PTHR45436:SF5">
    <property type="entry name" value="SENSOR HISTIDINE KINASE TRCS"/>
    <property type="match status" value="1"/>
</dbReference>
<evidence type="ECO:0000256" key="14">
    <source>
        <dbReference type="SAM" id="Coils"/>
    </source>
</evidence>
<dbReference type="RefSeq" id="WP_275474486.1">
    <property type="nucleotide sequence ID" value="NZ_CP162940.1"/>
</dbReference>
<evidence type="ECO:0000256" key="8">
    <source>
        <dbReference type="ARBA" id="ARBA00022741"/>
    </source>
</evidence>
<dbReference type="InterPro" id="IPR036097">
    <property type="entry name" value="HisK_dim/P_sf"/>
</dbReference>
<feature type="coiled-coil region" evidence="14">
    <location>
        <begin position="120"/>
        <end position="150"/>
    </location>
</feature>
<proteinExistence type="predicted"/>
<dbReference type="Gene3D" id="6.10.340.10">
    <property type="match status" value="1"/>
</dbReference>
<dbReference type="PROSITE" id="PS50885">
    <property type="entry name" value="HAMP"/>
    <property type="match status" value="1"/>
</dbReference>
<evidence type="ECO:0000256" key="9">
    <source>
        <dbReference type="ARBA" id="ARBA00022777"/>
    </source>
</evidence>
<dbReference type="PANTHER" id="PTHR45436">
    <property type="entry name" value="SENSOR HISTIDINE KINASE YKOH"/>
    <property type="match status" value="1"/>
</dbReference>
<evidence type="ECO:0000256" key="12">
    <source>
        <dbReference type="ARBA" id="ARBA00023012"/>
    </source>
</evidence>
<dbReference type="Pfam" id="PF02518">
    <property type="entry name" value="HATPase_c"/>
    <property type="match status" value="1"/>
</dbReference>
<evidence type="ECO:0000256" key="10">
    <source>
        <dbReference type="ARBA" id="ARBA00022840"/>
    </source>
</evidence>
<keyword evidence="14" id="KW-0175">Coiled coil</keyword>
<dbReference type="Proteomes" id="UP001579974">
    <property type="component" value="Unassembled WGS sequence"/>
</dbReference>
<evidence type="ECO:0000256" key="3">
    <source>
        <dbReference type="ARBA" id="ARBA00012438"/>
    </source>
</evidence>
<keyword evidence="11 15" id="KW-1133">Transmembrane helix</keyword>
<organism evidence="18 19">
    <name type="scientific">Alicyclobacillus fastidiosus</name>
    <dbReference type="NCBI Taxonomy" id="392011"/>
    <lineage>
        <taxon>Bacteria</taxon>
        <taxon>Bacillati</taxon>
        <taxon>Bacillota</taxon>
        <taxon>Bacilli</taxon>
        <taxon>Bacillales</taxon>
        <taxon>Alicyclobacillaceae</taxon>
        <taxon>Alicyclobacillus</taxon>
    </lineage>
</organism>
<dbReference type="InterPro" id="IPR003661">
    <property type="entry name" value="HisK_dim/P_dom"/>
</dbReference>
<keyword evidence="4" id="KW-1003">Cell membrane</keyword>
<keyword evidence="13 15" id="KW-0472">Membrane</keyword>
<dbReference type="InterPro" id="IPR004358">
    <property type="entry name" value="Sig_transdc_His_kin-like_C"/>
</dbReference>
<accession>A0ABV5AFV8</accession>
<feature type="transmembrane region" description="Helical" evidence="15">
    <location>
        <begin position="20"/>
        <end position="41"/>
    </location>
</feature>
<keyword evidence="8" id="KW-0547">Nucleotide-binding</keyword>
<protein>
    <recommendedName>
        <fullName evidence="3">histidine kinase</fullName>
        <ecNumber evidence="3">2.7.13.3</ecNumber>
    </recommendedName>
</protein>
<feature type="domain" description="HAMP" evidence="17">
    <location>
        <begin position="95"/>
        <end position="146"/>
    </location>
</feature>
<dbReference type="SUPFAM" id="SSF47384">
    <property type="entry name" value="Homodimeric domain of signal transducing histidine kinase"/>
    <property type="match status" value="1"/>
</dbReference>
<dbReference type="Pfam" id="PF00672">
    <property type="entry name" value="HAMP"/>
    <property type="match status" value="1"/>
</dbReference>
<keyword evidence="5" id="KW-0597">Phosphoprotein</keyword>
<evidence type="ECO:0000259" key="16">
    <source>
        <dbReference type="PROSITE" id="PS50109"/>
    </source>
</evidence>
<dbReference type="CDD" id="cd06225">
    <property type="entry name" value="HAMP"/>
    <property type="match status" value="1"/>
</dbReference>
<evidence type="ECO:0000256" key="15">
    <source>
        <dbReference type="SAM" id="Phobius"/>
    </source>
</evidence>
<evidence type="ECO:0000259" key="17">
    <source>
        <dbReference type="PROSITE" id="PS50885"/>
    </source>
</evidence>
<keyword evidence="10 18" id="KW-0067">ATP-binding</keyword>
<comment type="subcellular location">
    <subcellularLocation>
        <location evidence="2">Cell membrane</location>
        <topology evidence="2">Multi-pass membrane protein</topology>
    </subcellularLocation>
</comment>
<feature type="domain" description="Histidine kinase" evidence="16">
    <location>
        <begin position="154"/>
        <end position="384"/>
    </location>
</feature>
<comment type="caution">
    <text evidence="18">The sequence shown here is derived from an EMBL/GenBank/DDBJ whole genome shotgun (WGS) entry which is preliminary data.</text>
</comment>
<name>A0ABV5AFV8_9BACL</name>
<keyword evidence="7 15" id="KW-0812">Transmembrane</keyword>
<dbReference type="InterPro" id="IPR005467">
    <property type="entry name" value="His_kinase_dom"/>
</dbReference>
<dbReference type="Pfam" id="PF00512">
    <property type="entry name" value="HisKA"/>
    <property type="match status" value="1"/>
</dbReference>
<evidence type="ECO:0000256" key="7">
    <source>
        <dbReference type="ARBA" id="ARBA00022692"/>
    </source>
</evidence>
<dbReference type="SMART" id="SM00388">
    <property type="entry name" value="HisKA"/>
    <property type="match status" value="1"/>
</dbReference>
<dbReference type="InterPro" id="IPR036890">
    <property type="entry name" value="HATPase_C_sf"/>
</dbReference>
<reference evidence="18 19" key="1">
    <citation type="journal article" date="2024" name="Int. J. Mol. Sci.">
        <title>Exploration of Alicyclobacillus spp. Genome in Search of Antibiotic Resistance.</title>
        <authorList>
            <person name="Bucka-Kolendo J."/>
            <person name="Kiousi D.E."/>
            <person name="Dekowska A."/>
            <person name="Mikolajczuk-Szczyrba A."/>
            <person name="Karadedos D.M."/>
            <person name="Michael P."/>
            <person name="Galanis A."/>
            <person name="Sokolowska B."/>
        </authorList>
    </citation>
    <scope>NUCLEOTIDE SEQUENCE [LARGE SCALE GENOMIC DNA]</scope>
    <source>
        <strain evidence="18 19">KKP 3000</strain>
    </source>
</reference>
<evidence type="ECO:0000256" key="1">
    <source>
        <dbReference type="ARBA" id="ARBA00000085"/>
    </source>
</evidence>
<dbReference type="PROSITE" id="PS50109">
    <property type="entry name" value="HIS_KIN"/>
    <property type="match status" value="1"/>
</dbReference>
<dbReference type="InterPro" id="IPR003594">
    <property type="entry name" value="HATPase_dom"/>
</dbReference>
<evidence type="ECO:0000256" key="6">
    <source>
        <dbReference type="ARBA" id="ARBA00022679"/>
    </source>
</evidence>
<dbReference type="SMART" id="SM00304">
    <property type="entry name" value="HAMP"/>
    <property type="match status" value="1"/>
</dbReference>
<dbReference type="InterPro" id="IPR050428">
    <property type="entry name" value="TCS_sensor_his_kinase"/>
</dbReference>
<dbReference type="Gene3D" id="1.10.287.130">
    <property type="match status" value="1"/>
</dbReference>
<keyword evidence="19" id="KW-1185">Reference proteome</keyword>
<dbReference type="PRINTS" id="PR00344">
    <property type="entry name" value="BCTRLSENSOR"/>
</dbReference>
<dbReference type="EC" id="2.7.13.3" evidence="3"/>
<comment type="catalytic activity">
    <reaction evidence="1">
        <text>ATP + protein L-histidine = ADP + protein N-phospho-L-histidine.</text>
        <dbReference type="EC" id="2.7.13.3"/>
    </reaction>
</comment>
<evidence type="ECO:0000256" key="4">
    <source>
        <dbReference type="ARBA" id="ARBA00022475"/>
    </source>
</evidence>
<gene>
    <name evidence="18" type="ORF">KKP3000_004226</name>
</gene>
<sequence length="384" mass="43352">MHSNRSRLRLPSYIRRRILVKLMLGNIMTVLIVLFVGFFSVQRGTARLLHSLMLRYHIQPVIPTRMFIHSSIQSLLIGGSIALLTGVVINFILNRVWLRELRQIQQAAMAIATGDFTQVLARTEDEIGQLAEAINQMSRSLMQLEEQRRAFLIDVAHELRTPLTSMKGYLSGIQDGVIAPTSTTLRLFSNEVQRLQRLVDSIHQLNVLEYGQPDITLKSVDLKALADEMWMLFQHRFQEKGIQTRYDVRSDEENSYAIRAADTESPFMVQGHRDLLAQALYNLLENAWRYTSTGGAVDMVIAHQGQDTTSTVVLELTNTSRDLAKIDTSRMFDRFFRGESSRSRSTGGLGIGLAIVKQIALAHNGYVAAVSQEGTFQLTFTLPQ</sequence>
<keyword evidence="9" id="KW-0418">Kinase</keyword>
<evidence type="ECO:0000256" key="5">
    <source>
        <dbReference type="ARBA" id="ARBA00022553"/>
    </source>
</evidence>
<evidence type="ECO:0000256" key="13">
    <source>
        <dbReference type="ARBA" id="ARBA00023136"/>
    </source>
</evidence>
<evidence type="ECO:0000256" key="11">
    <source>
        <dbReference type="ARBA" id="ARBA00022989"/>
    </source>
</evidence>
<dbReference type="CDD" id="cd00082">
    <property type="entry name" value="HisKA"/>
    <property type="match status" value="1"/>
</dbReference>
<dbReference type="SMART" id="SM00387">
    <property type="entry name" value="HATPase_c"/>
    <property type="match status" value="1"/>
</dbReference>
<evidence type="ECO:0000313" key="18">
    <source>
        <dbReference type="EMBL" id="MFB5190740.1"/>
    </source>
</evidence>
<keyword evidence="6" id="KW-0808">Transferase</keyword>
<feature type="transmembrane region" description="Helical" evidence="15">
    <location>
        <begin position="72"/>
        <end position="93"/>
    </location>
</feature>
<dbReference type="EMBL" id="JBDXSU010000007">
    <property type="protein sequence ID" value="MFB5190740.1"/>
    <property type="molecule type" value="Genomic_DNA"/>
</dbReference>
<dbReference type="InterPro" id="IPR003660">
    <property type="entry name" value="HAMP_dom"/>
</dbReference>
<dbReference type="Gene3D" id="3.30.565.10">
    <property type="entry name" value="Histidine kinase-like ATPase, C-terminal domain"/>
    <property type="match status" value="1"/>
</dbReference>
<evidence type="ECO:0000313" key="19">
    <source>
        <dbReference type="Proteomes" id="UP001579974"/>
    </source>
</evidence>
<dbReference type="SUPFAM" id="SSF55874">
    <property type="entry name" value="ATPase domain of HSP90 chaperone/DNA topoisomerase II/histidine kinase"/>
    <property type="match status" value="1"/>
</dbReference>
<dbReference type="SUPFAM" id="SSF158472">
    <property type="entry name" value="HAMP domain-like"/>
    <property type="match status" value="1"/>
</dbReference>